<sequence length="110" mass="12200">MTAAGSNRIPTICLPLAIHDLLYHTARRLTPRIRPPFDASICALRRSRVGLHPALHKSKRPWSYPLALSAAQAIIHHPSHGEPGTVRDWSPIFSAHGCFPECTRAQLTHT</sequence>
<organism evidence="1 2">
    <name type="scientific">Periconia digitata</name>
    <dbReference type="NCBI Taxonomy" id="1303443"/>
    <lineage>
        <taxon>Eukaryota</taxon>
        <taxon>Fungi</taxon>
        <taxon>Dikarya</taxon>
        <taxon>Ascomycota</taxon>
        <taxon>Pezizomycotina</taxon>
        <taxon>Dothideomycetes</taxon>
        <taxon>Pleosporomycetidae</taxon>
        <taxon>Pleosporales</taxon>
        <taxon>Massarineae</taxon>
        <taxon>Periconiaceae</taxon>
        <taxon>Periconia</taxon>
    </lineage>
</organism>
<keyword evidence="2" id="KW-1185">Reference proteome</keyword>
<dbReference type="EMBL" id="CAOQHR010000001">
    <property type="protein sequence ID" value="CAI6286403.1"/>
    <property type="molecule type" value="Genomic_DNA"/>
</dbReference>
<reference evidence="1" key="1">
    <citation type="submission" date="2023-01" db="EMBL/GenBank/DDBJ databases">
        <authorList>
            <person name="Van Ghelder C."/>
            <person name="Rancurel C."/>
        </authorList>
    </citation>
    <scope>NUCLEOTIDE SEQUENCE</scope>
    <source>
        <strain evidence="1">CNCM I-4278</strain>
    </source>
</reference>
<name>A0A9W4U4W9_9PLEO</name>
<dbReference type="AlphaFoldDB" id="A0A9W4U4W9"/>
<evidence type="ECO:0000313" key="2">
    <source>
        <dbReference type="Proteomes" id="UP001152607"/>
    </source>
</evidence>
<accession>A0A9W4U4W9</accession>
<gene>
    <name evidence="1" type="ORF">PDIGIT_LOCUS2316</name>
</gene>
<protein>
    <submittedName>
        <fullName evidence="1">Uncharacterized protein</fullName>
    </submittedName>
</protein>
<evidence type="ECO:0000313" key="1">
    <source>
        <dbReference type="EMBL" id="CAI6286403.1"/>
    </source>
</evidence>
<dbReference type="Proteomes" id="UP001152607">
    <property type="component" value="Unassembled WGS sequence"/>
</dbReference>
<proteinExistence type="predicted"/>
<comment type="caution">
    <text evidence="1">The sequence shown here is derived from an EMBL/GenBank/DDBJ whole genome shotgun (WGS) entry which is preliminary data.</text>
</comment>